<dbReference type="AlphaFoldDB" id="A0AAW1NCJ3"/>
<feature type="transmembrane region" description="Helical" evidence="1">
    <location>
        <begin position="83"/>
        <end position="102"/>
    </location>
</feature>
<keyword evidence="1" id="KW-0812">Transmembrane</keyword>
<accession>A0AAW1NCJ3</accession>
<keyword evidence="1" id="KW-1133">Transmembrane helix</keyword>
<keyword evidence="3" id="KW-1185">Reference proteome</keyword>
<evidence type="ECO:0000313" key="2">
    <source>
        <dbReference type="EMBL" id="KAK9754998.1"/>
    </source>
</evidence>
<dbReference type="EMBL" id="JASPKY010000004">
    <property type="protein sequence ID" value="KAK9754998.1"/>
    <property type="molecule type" value="Genomic_DNA"/>
</dbReference>
<proteinExistence type="predicted"/>
<evidence type="ECO:0000256" key="1">
    <source>
        <dbReference type="SAM" id="Phobius"/>
    </source>
</evidence>
<keyword evidence="1" id="KW-0472">Membrane</keyword>
<organism evidence="2 3">
    <name type="scientific">Popillia japonica</name>
    <name type="common">Japanese beetle</name>
    <dbReference type="NCBI Taxonomy" id="7064"/>
    <lineage>
        <taxon>Eukaryota</taxon>
        <taxon>Metazoa</taxon>
        <taxon>Ecdysozoa</taxon>
        <taxon>Arthropoda</taxon>
        <taxon>Hexapoda</taxon>
        <taxon>Insecta</taxon>
        <taxon>Pterygota</taxon>
        <taxon>Neoptera</taxon>
        <taxon>Endopterygota</taxon>
        <taxon>Coleoptera</taxon>
        <taxon>Polyphaga</taxon>
        <taxon>Scarabaeiformia</taxon>
        <taxon>Scarabaeidae</taxon>
        <taxon>Rutelinae</taxon>
        <taxon>Popillia</taxon>
    </lineage>
</organism>
<reference evidence="2 3" key="1">
    <citation type="journal article" date="2024" name="BMC Genomics">
        <title>De novo assembly and annotation of Popillia japonica's genome with initial clues to its potential as an invasive pest.</title>
        <authorList>
            <person name="Cucini C."/>
            <person name="Boschi S."/>
            <person name="Funari R."/>
            <person name="Cardaioli E."/>
            <person name="Iannotti N."/>
            <person name="Marturano G."/>
            <person name="Paoli F."/>
            <person name="Bruttini M."/>
            <person name="Carapelli A."/>
            <person name="Frati F."/>
            <person name="Nardi F."/>
        </authorList>
    </citation>
    <scope>NUCLEOTIDE SEQUENCE [LARGE SCALE GENOMIC DNA]</scope>
    <source>
        <strain evidence="2">DMR45628</strain>
    </source>
</reference>
<evidence type="ECO:0000313" key="3">
    <source>
        <dbReference type="Proteomes" id="UP001458880"/>
    </source>
</evidence>
<dbReference type="Proteomes" id="UP001458880">
    <property type="component" value="Unassembled WGS sequence"/>
</dbReference>
<name>A0AAW1NCJ3_POPJA</name>
<comment type="caution">
    <text evidence="2">The sequence shown here is derived from an EMBL/GenBank/DDBJ whole genome shotgun (WGS) entry which is preliminary data.</text>
</comment>
<gene>
    <name evidence="2" type="ORF">QE152_g781</name>
</gene>
<sequence>MISRYSPRWTITYGHGCMYPVLFVINKNTNTYKSSIFIEKEYVYTMFIAQLLKVRTDLSILLRTNRTSRARTAEPNKQSEKKLGIFVAVVLFAAFPCSSVSVRRG</sequence>
<protein>
    <submittedName>
        <fullName evidence="2">Uncharacterized protein</fullName>
    </submittedName>
</protein>